<dbReference type="GeneID" id="5701166"/>
<evidence type="ECO:0000313" key="1">
    <source>
        <dbReference type="EMBL" id="KAE8302040.1"/>
    </source>
</evidence>
<dbReference type="Proteomes" id="UP000001548">
    <property type="component" value="Unassembled WGS sequence"/>
</dbReference>
<gene>
    <name evidence="1" type="ORF">GL50803_008525</name>
</gene>
<name>A8BBB8_GIAIC</name>
<keyword evidence="2" id="KW-1185">Reference proteome</keyword>
<dbReference type="RefSeq" id="XP_001708256.1">
    <property type="nucleotide sequence ID" value="XM_001708204.1"/>
</dbReference>
<dbReference type="VEuPathDB" id="GiardiaDB:GL50803_8525"/>
<protein>
    <submittedName>
        <fullName evidence="1">Uncharacterized protein</fullName>
    </submittedName>
</protein>
<comment type="caution">
    <text evidence="1">The sequence shown here is derived from an EMBL/GenBank/DDBJ whole genome shotgun (WGS) entry which is preliminary data.</text>
</comment>
<dbReference type="AlphaFoldDB" id="A8BBB8"/>
<reference evidence="1 2" key="1">
    <citation type="journal article" date="2007" name="Science">
        <title>Genomic minimalism in the early diverging intestinal parasite Giardia lamblia.</title>
        <authorList>
            <person name="Morrison H.G."/>
            <person name="McArthur A.G."/>
            <person name="Gillin F.D."/>
            <person name="Aley S.B."/>
            <person name="Adam R.D."/>
            <person name="Olsen G.J."/>
            <person name="Best A.A."/>
            <person name="Cande W.Z."/>
            <person name="Chen F."/>
            <person name="Cipriano M.J."/>
            <person name="Davids B.J."/>
            <person name="Dawson S.C."/>
            <person name="Elmendorf H.G."/>
            <person name="Hehl A.B."/>
            <person name="Holder M.E."/>
            <person name="Huse S.M."/>
            <person name="Kim U.U."/>
            <person name="Lasek-Nesselquist E."/>
            <person name="Manning G."/>
            <person name="Nigam A."/>
            <person name="Nixon J.E."/>
            <person name="Palm D."/>
            <person name="Passamaneck N.E."/>
            <person name="Prabhu A."/>
            <person name="Reich C.I."/>
            <person name="Reiner D.S."/>
            <person name="Samuelson J."/>
            <person name="Svard S.G."/>
            <person name="Sogin M.L."/>
        </authorList>
    </citation>
    <scope>NUCLEOTIDE SEQUENCE [LARGE SCALE GENOMIC DNA]</scope>
    <source>
        <strain evidence="1 2">WB C6</strain>
    </source>
</reference>
<sequence length="186" mass="20761">MNVVRADAFYPVGSTLCRSALAIQCQRLQMKAKQAGTTASTPNCHRFEEAQNNPPSLSAGPAAYEGSLFDNIDDDLPLEQQFAKLLSISMHSVHVTNTYKALLGAPTPTKKFEIQCDEFLRRLGIAPEAETIERSVRQVDQIEPFTEESIERPSDMRSVFPETYGCGEQCLEYRGLHALEPLFESF</sequence>
<dbReference type="OMA" id="NCHRFEE"/>
<dbReference type="EMBL" id="AACB03000004">
    <property type="protein sequence ID" value="KAE8302040.1"/>
    <property type="molecule type" value="Genomic_DNA"/>
</dbReference>
<proteinExistence type="predicted"/>
<organism evidence="1 2">
    <name type="scientific">Giardia intestinalis (strain ATCC 50803 / WB clone C6)</name>
    <name type="common">Giardia lamblia</name>
    <dbReference type="NCBI Taxonomy" id="184922"/>
    <lineage>
        <taxon>Eukaryota</taxon>
        <taxon>Metamonada</taxon>
        <taxon>Diplomonadida</taxon>
        <taxon>Hexamitidae</taxon>
        <taxon>Giardiinae</taxon>
        <taxon>Giardia</taxon>
    </lineage>
</organism>
<dbReference type="KEGG" id="gla:GL50803_008525"/>
<accession>A8BBB8</accession>
<dbReference type="HOGENOM" id="CLU_1457089_0_0_1"/>
<evidence type="ECO:0000313" key="2">
    <source>
        <dbReference type="Proteomes" id="UP000001548"/>
    </source>
</evidence>